<dbReference type="InterPro" id="IPR041437">
    <property type="entry name" value="GH115_C"/>
</dbReference>
<dbReference type="Gene3D" id="3.20.20.520">
    <property type="entry name" value="Glycosyl hydrolase family 115"/>
    <property type="match status" value="1"/>
</dbReference>
<dbReference type="GO" id="GO:0016787">
    <property type="term" value="F:hydrolase activity"/>
    <property type="evidence" value="ECO:0007669"/>
    <property type="project" value="UniProtKB-KW"/>
</dbReference>
<reference evidence="3" key="1">
    <citation type="journal article" date="2020" name="Phytopathology">
        <title>Genome sequence of the chestnut blight fungus Cryphonectria parasitica EP155: A fundamental resource for an archetypical invasive plant pathogen.</title>
        <authorList>
            <person name="Crouch J.A."/>
            <person name="Dawe A."/>
            <person name="Aerts A."/>
            <person name="Barry K."/>
            <person name="Churchill A.C.L."/>
            <person name="Grimwood J."/>
            <person name="Hillman B."/>
            <person name="Milgroom M.G."/>
            <person name="Pangilinan J."/>
            <person name="Smith M."/>
            <person name="Salamov A."/>
            <person name="Schmutz J."/>
            <person name="Yadav J."/>
            <person name="Grigoriev I.V."/>
            <person name="Nuss D."/>
        </authorList>
    </citation>
    <scope>NUCLEOTIDE SEQUENCE</scope>
    <source>
        <strain evidence="3">EP155</strain>
    </source>
</reference>
<gene>
    <name evidence="3" type="ORF">M406DRAFT_39649</name>
</gene>
<name>A0A9P4Y6R0_CRYP1</name>
<keyword evidence="4" id="KW-1185">Reference proteome</keyword>
<dbReference type="AlphaFoldDB" id="A0A9P4Y6R0"/>
<organism evidence="3 4">
    <name type="scientific">Cryphonectria parasitica (strain ATCC 38755 / EP155)</name>
    <dbReference type="NCBI Taxonomy" id="660469"/>
    <lineage>
        <taxon>Eukaryota</taxon>
        <taxon>Fungi</taxon>
        <taxon>Dikarya</taxon>
        <taxon>Ascomycota</taxon>
        <taxon>Pezizomycotina</taxon>
        <taxon>Sordariomycetes</taxon>
        <taxon>Sordariomycetidae</taxon>
        <taxon>Diaporthales</taxon>
        <taxon>Cryphonectriaceae</taxon>
        <taxon>Cryphonectria-Endothia species complex</taxon>
        <taxon>Cryphonectria</taxon>
    </lineage>
</organism>
<evidence type="ECO:0000256" key="1">
    <source>
        <dbReference type="ARBA" id="ARBA00022801"/>
    </source>
</evidence>
<dbReference type="InterPro" id="IPR029018">
    <property type="entry name" value="Hex-like_dom2"/>
</dbReference>
<dbReference type="RefSeq" id="XP_040778908.1">
    <property type="nucleotide sequence ID" value="XM_040924109.1"/>
</dbReference>
<dbReference type="PANTHER" id="PTHR37842">
    <property type="match status" value="1"/>
</dbReference>
<protein>
    <recommendedName>
        <fullName evidence="2">Gylcosyl hydrolase 115 C-terminal domain-containing protein</fullName>
    </recommendedName>
</protein>
<dbReference type="Gene3D" id="2.60.120.1620">
    <property type="match status" value="1"/>
</dbReference>
<dbReference type="SUPFAM" id="SSF55545">
    <property type="entry name" value="beta-N-acetylhexosaminidase-like domain"/>
    <property type="match status" value="1"/>
</dbReference>
<dbReference type="EMBL" id="MU032346">
    <property type="protein sequence ID" value="KAF3767947.1"/>
    <property type="molecule type" value="Genomic_DNA"/>
</dbReference>
<dbReference type="Proteomes" id="UP000803844">
    <property type="component" value="Unassembled WGS sequence"/>
</dbReference>
<dbReference type="Gene3D" id="3.30.379.10">
    <property type="entry name" value="Chitobiase/beta-hexosaminidase domain 2-like"/>
    <property type="match status" value="1"/>
</dbReference>
<dbReference type="InterPro" id="IPR042301">
    <property type="entry name" value="GH115_sf"/>
</dbReference>
<feature type="domain" description="Gylcosyl hydrolase 115 C-terminal" evidence="2">
    <location>
        <begin position="806"/>
        <end position="987"/>
    </location>
</feature>
<proteinExistence type="predicted"/>
<evidence type="ECO:0000259" key="2">
    <source>
        <dbReference type="Pfam" id="PF17829"/>
    </source>
</evidence>
<evidence type="ECO:0000313" key="3">
    <source>
        <dbReference type="EMBL" id="KAF3767947.1"/>
    </source>
</evidence>
<comment type="caution">
    <text evidence="3">The sequence shown here is derived from an EMBL/GenBank/DDBJ whole genome shotgun (WGS) entry which is preliminary data.</text>
</comment>
<dbReference type="GeneID" id="63841238"/>
<dbReference type="PANTHER" id="PTHR37842:SF2">
    <property type="entry name" value="GYLCOSYL HYDROLASE 115 C-TERMINAL DOMAIN-CONTAINING PROTEIN"/>
    <property type="match status" value="1"/>
</dbReference>
<dbReference type="InterPro" id="IPR031924">
    <property type="entry name" value="GH115"/>
</dbReference>
<dbReference type="OrthoDB" id="4849794at2759"/>
<evidence type="ECO:0000313" key="4">
    <source>
        <dbReference type="Proteomes" id="UP000803844"/>
    </source>
</evidence>
<dbReference type="Pfam" id="PF17829">
    <property type="entry name" value="GH115_C"/>
    <property type="match status" value="1"/>
</dbReference>
<sequence>MWHSTFVSFSKEPGALDLTNARILVDEADHKGVKIAATMLSEDVARVTKGPSNTVEYYTGSTASVGSTPAAIIVGCIESSRLLQELEKAGKVEFTGIRGKWECFCTSLVADPLPGCDSALVIAGSDKRGAIYGIYTLSEQLGVSPWYWWADVPPKHHPNIYAQPTTTTSQEPSIRYRGIFINDEAPALTGWVRAKFGGYNVQFYQRVFELLLRLRANFLWPAMWPGYPNPGASFFTDDGQQNQSAADEWGIVVSTSHHEPMQRLANEWLAEDNPLGTWDWLTNKDKITAFFDAGVKRAAPFESYLTLGMRGEYDTKMRTDDPAAVVQDVLQVQRSLIKGVHGREDAVPQLLALYKEVQAQFDSGRLEVADDVTLLFSDDNFGSIRRLPRGEEARREGGCGLYYHLEYVGTPRSYKWINSNSLGKVWHQLREAHRRGARQIWVFNVGDIKPLEVPLTFAMTLAWDVESASTADDDTNDGIHYFLRNLANREFGPLLSQDIARAWLEYDRLVSLRRHEHIEPTTFSLLHHNEAELIISRWQALLAQAEQIYARSPSEQKPSVFQLVLHPIKASALFTSLQITVARNQLHARQRRNSTNTLAARALALFSADFDLAEEYHGLLGGKWNHILSQPHWGFESDTWHAPSRDMLAGLCYVQTRQASNPIAGHMGIMVEGHEGVRPGLTNENSDFTHPSKGDLVVGLTLGVMTRYGPARRWVELFTRGTCVVHWTAQVLLFGDLVRLSRMEGTLLPGKEGEEDQRLEVEVAWDHVPTAFDETVIIEFRSDEGDLEHVHLPINCRRVPDTFQEGFVEDDGYIVIPPTACKQLGPCYYVLPSTGRTPWGSIALDPASQTSEPPAWLEYKFFTFSDPGPTAEAATARSDLVLHFNMTLDLDPDSLMQYEFSIDGSPFHRHRLLDIEAVEEGDPELPSPIGWVTAVQDCAWRKLHDVRSHLLGTGEHSLRLRLLHTNMLLESILLDFGGVKESYLAPPPSSHLRSGNFEGVDLG</sequence>
<accession>A0A9P4Y6R0</accession>
<keyword evidence="1" id="KW-0378">Hydrolase</keyword>
<dbReference type="Gene3D" id="1.20.58.2150">
    <property type="match status" value="1"/>
</dbReference>
<dbReference type="Pfam" id="PF15979">
    <property type="entry name" value="Glyco_hydro_115"/>
    <property type="match status" value="1"/>
</dbReference>